<dbReference type="OrthoDB" id="748166at2759"/>
<name>A0A9Q0PCI2_SALPP</name>
<gene>
    <name evidence="2" type="ORF">OIU79_015716</name>
</gene>
<evidence type="ECO:0000256" key="1">
    <source>
        <dbReference type="SAM" id="MobiDB-lite"/>
    </source>
</evidence>
<dbReference type="Proteomes" id="UP001151532">
    <property type="component" value="Chromosome 2"/>
</dbReference>
<protein>
    <recommendedName>
        <fullName evidence="4">Formin-like protein 18</fullName>
    </recommendedName>
</protein>
<accession>A0A9Q0PCI2</accession>
<dbReference type="PANTHER" id="PTHR31317:SF3">
    <property type="entry name" value="OS07G0133500 PROTEIN"/>
    <property type="match status" value="1"/>
</dbReference>
<evidence type="ECO:0000313" key="2">
    <source>
        <dbReference type="EMBL" id="KAJ6685753.1"/>
    </source>
</evidence>
<comment type="caution">
    <text evidence="2">The sequence shown here is derived from an EMBL/GenBank/DDBJ whole genome shotgun (WGS) entry which is preliminary data.</text>
</comment>
<dbReference type="PANTHER" id="PTHR31317">
    <property type="entry name" value="OS08G0163500 PROTEIN"/>
    <property type="match status" value="1"/>
</dbReference>
<feature type="region of interest" description="Disordered" evidence="1">
    <location>
        <begin position="180"/>
        <end position="207"/>
    </location>
</feature>
<proteinExistence type="predicted"/>
<dbReference type="Pfam" id="PF06219">
    <property type="entry name" value="DUF1005"/>
    <property type="match status" value="2"/>
</dbReference>
<dbReference type="EMBL" id="JAPFFK010000019">
    <property type="protein sequence ID" value="KAJ6685753.1"/>
    <property type="molecule type" value="Genomic_DNA"/>
</dbReference>
<keyword evidence="3" id="KW-1185">Reference proteome</keyword>
<dbReference type="AlphaFoldDB" id="A0A9Q0PCI2"/>
<evidence type="ECO:0008006" key="4">
    <source>
        <dbReference type="Google" id="ProtNLM"/>
    </source>
</evidence>
<reference evidence="2" key="1">
    <citation type="submission" date="2022-11" db="EMBL/GenBank/DDBJ databases">
        <authorList>
            <person name="Hyden B.L."/>
            <person name="Feng K."/>
            <person name="Yates T."/>
            <person name="Jawdy S."/>
            <person name="Smart L.B."/>
            <person name="Muchero W."/>
        </authorList>
    </citation>
    <scope>NUCLEOTIDE SEQUENCE</scope>
    <source>
        <tissue evidence="2">Shoot tip</tissue>
    </source>
</reference>
<dbReference type="InterPro" id="IPR010410">
    <property type="entry name" value="DUF1005"/>
</dbReference>
<feature type="compositionally biased region" description="Polar residues" evidence="1">
    <location>
        <begin position="180"/>
        <end position="204"/>
    </location>
</feature>
<evidence type="ECO:0000313" key="3">
    <source>
        <dbReference type="Proteomes" id="UP001151532"/>
    </source>
</evidence>
<organism evidence="2 3">
    <name type="scientific">Salix purpurea</name>
    <name type="common">Purple osier willow</name>
    <dbReference type="NCBI Taxonomy" id="77065"/>
    <lineage>
        <taxon>Eukaryota</taxon>
        <taxon>Viridiplantae</taxon>
        <taxon>Streptophyta</taxon>
        <taxon>Embryophyta</taxon>
        <taxon>Tracheophyta</taxon>
        <taxon>Spermatophyta</taxon>
        <taxon>Magnoliopsida</taxon>
        <taxon>eudicotyledons</taxon>
        <taxon>Gunneridae</taxon>
        <taxon>Pentapetalae</taxon>
        <taxon>rosids</taxon>
        <taxon>fabids</taxon>
        <taxon>Malpighiales</taxon>
        <taxon>Salicaceae</taxon>
        <taxon>Saliceae</taxon>
        <taxon>Salix</taxon>
    </lineage>
</organism>
<reference evidence="2" key="2">
    <citation type="journal article" date="2023" name="Int. J. Mol. Sci.">
        <title>De Novo Assembly and Annotation of 11 Diverse Shrub Willow (Salix) Genomes Reveals Novel Gene Organization in Sex-Linked Regions.</title>
        <authorList>
            <person name="Hyden B."/>
            <person name="Feng K."/>
            <person name="Yates T.B."/>
            <person name="Jawdy S."/>
            <person name="Cereghino C."/>
            <person name="Smart L.B."/>
            <person name="Muchero W."/>
        </authorList>
    </citation>
    <scope>NUCLEOTIDE SEQUENCE</scope>
    <source>
        <tissue evidence="2">Shoot tip</tissue>
    </source>
</reference>
<sequence>MDPCPFVRISVGNLALKIPVASKPARSVVHPSSSPCFCKIKLKNFPLQTAVIPYIPPDNTQFPEGQHQTLAATFHLCKSDLDRLVTKSIFTKQTPPQNLHLHWTPRHHLWSELGEVVRESLDCDKGSSAQFHLNVKAEPDPRFVFQFDGEPECSPQVFQIQGNIRQPVFTCKFSFRTTTGDRNQRSRSLQGEPSSSRTWLSSFGSERERPLKERKGWSITVHDLSGSPVAAASMVTPFVPSPGSDRVSRSNPGSWLILRPGDGTWKPWGRLEAWRERGSSDGLGYRFELIPDTKGSMSAASIVLAESTLSSHKGGKFSIDLGAGSNGRAASPVCSPRGSGDHGHGLWPYCMYRGFVMSASVDGEGKCSKPGVEVSVQHVNCTEDAAAFVALAAAVDLSMDACKLFSQRLRKELCQDQDLLG</sequence>